<protein>
    <recommendedName>
        <fullName evidence="5">BED-type domain-containing protein</fullName>
    </recommendedName>
</protein>
<feature type="domain" description="BED-type" evidence="5">
    <location>
        <begin position="328"/>
        <end position="379"/>
    </location>
</feature>
<evidence type="ECO:0000256" key="3">
    <source>
        <dbReference type="ARBA" id="ARBA00022833"/>
    </source>
</evidence>
<dbReference type="InterPro" id="IPR013087">
    <property type="entry name" value="Znf_C2H2_type"/>
</dbReference>
<evidence type="ECO:0000256" key="1">
    <source>
        <dbReference type="ARBA" id="ARBA00022723"/>
    </source>
</evidence>
<dbReference type="InterPro" id="IPR003656">
    <property type="entry name" value="Znf_BED"/>
</dbReference>
<feature type="domain" description="BED-type" evidence="5">
    <location>
        <begin position="242"/>
        <end position="293"/>
    </location>
</feature>
<dbReference type="InParanoid" id="A0A212EXS3"/>
<comment type="caution">
    <text evidence="6">The sequence shown here is derived from an EMBL/GenBank/DDBJ whole genome shotgun (WGS) entry which is preliminary data.</text>
</comment>
<evidence type="ECO:0000256" key="4">
    <source>
        <dbReference type="PROSITE-ProRule" id="PRU00027"/>
    </source>
</evidence>
<dbReference type="SMART" id="SM00355">
    <property type="entry name" value="ZnF_C2H2"/>
    <property type="match status" value="4"/>
</dbReference>
<dbReference type="SMART" id="SM00614">
    <property type="entry name" value="ZnF_BED"/>
    <property type="match status" value="2"/>
</dbReference>
<keyword evidence="3" id="KW-0862">Zinc</keyword>
<proteinExistence type="predicted"/>
<dbReference type="SUPFAM" id="SSF57667">
    <property type="entry name" value="beta-beta-alpha zinc fingers"/>
    <property type="match status" value="2"/>
</dbReference>
<dbReference type="eggNOG" id="ENOG502S2DT">
    <property type="taxonomic scope" value="Eukaryota"/>
</dbReference>
<dbReference type="KEGG" id="dpl:KGM_208268"/>
<dbReference type="AlphaFoldDB" id="A0A212EXS3"/>
<accession>A0A212EXS3</accession>
<dbReference type="Gene3D" id="2.20.25.240">
    <property type="match status" value="1"/>
</dbReference>
<gene>
    <name evidence="6" type="ORF">KGM_208268</name>
</gene>
<dbReference type="PROSITE" id="PS50808">
    <property type="entry name" value="ZF_BED"/>
    <property type="match status" value="2"/>
</dbReference>
<evidence type="ECO:0000259" key="5">
    <source>
        <dbReference type="PROSITE" id="PS50808"/>
    </source>
</evidence>
<dbReference type="InterPro" id="IPR036236">
    <property type="entry name" value="Znf_C2H2_sf"/>
</dbReference>
<dbReference type="EMBL" id="AGBW02011697">
    <property type="protein sequence ID" value="OWR46285.1"/>
    <property type="molecule type" value="Genomic_DNA"/>
</dbReference>
<dbReference type="GO" id="GO:0003677">
    <property type="term" value="F:DNA binding"/>
    <property type="evidence" value="ECO:0007669"/>
    <property type="project" value="InterPro"/>
</dbReference>
<evidence type="ECO:0000313" key="7">
    <source>
        <dbReference type="Proteomes" id="UP000007151"/>
    </source>
</evidence>
<organism evidence="6 7">
    <name type="scientific">Danaus plexippus plexippus</name>
    <dbReference type="NCBI Taxonomy" id="278856"/>
    <lineage>
        <taxon>Eukaryota</taxon>
        <taxon>Metazoa</taxon>
        <taxon>Ecdysozoa</taxon>
        <taxon>Arthropoda</taxon>
        <taxon>Hexapoda</taxon>
        <taxon>Insecta</taxon>
        <taxon>Pterygota</taxon>
        <taxon>Neoptera</taxon>
        <taxon>Endopterygota</taxon>
        <taxon>Lepidoptera</taxon>
        <taxon>Glossata</taxon>
        <taxon>Ditrysia</taxon>
        <taxon>Papilionoidea</taxon>
        <taxon>Nymphalidae</taxon>
        <taxon>Danainae</taxon>
        <taxon>Danaini</taxon>
        <taxon>Danaina</taxon>
        <taxon>Danaus</taxon>
        <taxon>Danaus</taxon>
    </lineage>
</organism>
<dbReference type="Pfam" id="PF02892">
    <property type="entry name" value="zf-BED"/>
    <property type="match status" value="2"/>
</dbReference>
<name>A0A212EXS3_DANPL</name>
<reference evidence="6 7" key="1">
    <citation type="journal article" date="2011" name="Cell">
        <title>The monarch butterfly genome yields insights into long-distance migration.</title>
        <authorList>
            <person name="Zhan S."/>
            <person name="Merlin C."/>
            <person name="Boore J.L."/>
            <person name="Reppert S.M."/>
        </authorList>
    </citation>
    <scope>NUCLEOTIDE SEQUENCE [LARGE SCALE GENOMIC DNA]</scope>
    <source>
        <strain evidence="6">F-2</strain>
    </source>
</reference>
<sequence length="518" mass="61232">MYQNHTFRLMYKKAYGSQLWYCWYFFSRCCPAKLRINNAGRVTETIGKHNHDPPTCWMTPDGDELVQCVPTKKGHLLLYKGYTYVFKSRLQCGAEQWYCSYRQKTGCISVINMQTYGVQVEWISIYFVKNENEYRCNICEENIKCDEKSPELLKHIKCMHREVYDLHKSNPESTVGFQIEFLQFNMLKDDDGKSQPVILEEVCESDEIVKCEEKTDKDLISNMQYVLVPRKKKLKKSYEFSRKRSWVWKYFDKLTNIIYRCNLCNVVLSIKGCNTNNMNRHVRTRHPGVYKSEVEKKKDSQESENLDMTWKKEIDSDKELDETIDTKHGRSWIWSYFQRVTSTLAQCKLCKRNICHGGNATGNMNRHLKMIHHKTADDNNWVWKVFENTEEHFFSCKICNFKCMKFDEVDKSIRCILQHLKSEHGVISGDQIITGTEYEMETEIVTMFNGKKVILHNGNTYYKKNKSGVYMRWACTGHASCKAYLKVDKDLVIRDLNEKHSHVIRKLVKTSTGRYIRL</sequence>
<dbReference type="InterPro" id="IPR007588">
    <property type="entry name" value="Znf_FLYWCH"/>
</dbReference>
<dbReference type="GO" id="GO:0008270">
    <property type="term" value="F:zinc ion binding"/>
    <property type="evidence" value="ECO:0007669"/>
    <property type="project" value="UniProtKB-KW"/>
</dbReference>
<evidence type="ECO:0000313" key="6">
    <source>
        <dbReference type="EMBL" id="OWR46285.1"/>
    </source>
</evidence>
<dbReference type="Proteomes" id="UP000007151">
    <property type="component" value="Unassembled WGS sequence"/>
</dbReference>
<keyword evidence="2 4" id="KW-0863">Zinc-finger</keyword>
<dbReference type="Pfam" id="PF04500">
    <property type="entry name" value="FLYWCH"/>
    <property type="match status" value="1"/>
</dbReference>
<keyword evidence="7" id="KW-1185">Reference proteome</keyword>
<keyword evidence="1" id="KW-0479">Metal-binding</keyword>
<evidence type="ECO:0000256" key="2">
    <source>
        <dbReference type="ARBA" id="ARBA00022771"/>
    </source>
</evidence>